<dbReference type="Proteomes" id="UP000215771">
    <property type="component" value="Unassembled WGS sequence"/>
</dbReference>
<proteinExistence type="predicted"/>
<evidence type="ECO:0000256" key="1">
    <source>
        <dbReference type="SAM" id="MobiDB-lite"/>
    </source>
</evidence>
<dbReference type="EMBL" id="NQMQ01000002">
    <property type="protein sequence ID" value="PAJ71018.1"/>
    <property type="molecule type" value="Genomic_DNA"/>
</dbReference>
<keyword evidence="2" id="KW-0472">Membrane</keyword>
<gene>
    <name evidence="3" type="ORF">CIG21_02265</name>
</gene>
<dbReference type="AlphaFoldDB" id="A0A269PGB5"/>
<keyword evidence="2" id="KW-0812">Transmembrane</keyword>
<evidence type="ECO:0000256" key="2">
    <source>
        <dbReference type="SAM" id="Phobius"/>
    </source>
</evidence>
<feature type="transmembrane region" description="Helical" evidence="2">
    <location>
        <begin position="12"/>
        <end position="37"/>
    </location>
</feature>
<evidence type="ECO:0000313" key="4">
    <source>
        <dbReference type="Proteomes" id="UP000215771"/>
    </source>
</evidence>
<keyword evidence="2" id="KW-1133">Transmembrane helix</keyword>
<comment type="caution">
    <text evidence="3">The sequence shown here is derived from an EMBL/GenBank/DDBJ whole genome shotgun (WGS) entry which is preliminary data.</text>
</comment>
<accession>A0A269PGB5</accession>
<reference evidence="3 4" key="1">
    <citation type="submission" date="2017-08" db="EMBL/GenBank/DDBJ databases">
        <authorList>
            <person name="de Groot N.N."/>
        </authorList>
    </citation>
    <scope>NUCLEOTIDE SEQUENCE [LARGE SCALE GENOMIC DNA]</scope>
    <source>
        <strain evidence="3 4">NBT06-6</strain>
    </source>
</reference>
<sequence>MFALSPWLQLPIVLAVALPAAGLAAWAMLRVADWLAFLRDRTRRTKSAQKTGSAHGEVSDVTDGEVH</sequence>
<dbReference type="RefSeq" id="WP_095275484.1">
    <property type="nucleotide sequence ID" value="NZ_CP047655.1"/>
</dbReference>
<evidence type="ECO:0000313" key="3">
    <source>
        <dbReference type="EMBL" id="PAJ71018.1"/>
    </source>
</evidence>
<feature type="region of interest" description="Disordered" evidence="1">
    <location>
        <begin position="44"/>
        <end position="67"/>
    </location>
</feature>
<organism evidence="3 4">
    <name type="scientific">Corynebacterium hadale</name>
    <dbReference type="NCBI Taxonomy" id="2026255"/>
    <lineage>
        <taxon>Bacteria</taxon>
        <taxon>Bacillati</taxon>
        <taxon>Actinomycetota</taxon>
        <taxon>Actinomycetes</taxon>
        <taxon>Mycobacteriales</taxon>
        <taxon>Corynebacteriaceae</taxon>
        <taxon>Corynebacterium</taxon>
    </lineage>
</organism>
<name>A0A269PGB5_9CORY</name>
<protein>
    <submittedName>
        <fullName evidence="3">Uncharacterized protein</fullName>
    </submittedName>
</protein>